<name>A0ABV2Q2Y7_9BURK</name>
<dbReference type="RefSeq" id="WP_354440808.1">
    <property type="nucleotide sequence ID" value="NZ_JBEPSH010000001.1"/>
</dbReference>
<accession>A0ABV2Q2Y7</accession>
<feature type="region of interest" description="Disordered" evidence="1">
    <location>
        <begin position="1"/>
        <end position="46"/>
    </location>
</feature>
<evidence type="ECO:0000313" key="2">
    <source>
        <dbReference type="EMBL" id="MET4575394.1"/>
    </source>
</evidence>
<evidence type="ECO:0000313" key="3">
    <source>
        <dbReference type="Proteomes" id="UP001549320"/>
    </source>
</evidence>
<evidence type="ECO:0000256" key="1">
    <source>
        <dbReference type="SAM" id="MobiDB-lite"/>
    </source>
</evidence>
<reference evidence="2 3" key="1">
    <citation type="submission" date="2024-06" db="EMBL/GenBank/DDBJ databases">
        <title>Sorghum-associated microbial communities from plants grown in Nebraska, USA.</title>
        <authorList>
            <person name="Schachtman D."/>
        </authorList>
    </citation>
    <scope>NUCLEOTIDE SEQUENCE [LARGE SCALE GENOMIC DNA]</scope>
    <source>
        <strain evidence="2 3">2709</strain>
    </source>
</reference>
<organism evidence="2 3">
    <name type="scientific">Ottowia thiooxydans</name>
    <dbReference type="NCBI Taxonomy" id="219182"/>
    <lineage>
        <taxon>Bacteria</taxon>
        <taxon>Pseudomonadati</taxon>
        <taxon>Pseudomonadota</taxon>
        <taxon>Betaproteobacteria</taxon>
        <taxon>Burkholderiales</taxon>
        <taxon>Comamonadaceae</taxon>
        <taxon>Ottowia</taxon>
    </lineage>
</organism>
<proteinExistence type="predicted"/>
<comment type="caution">
    <text evidence="2">The sequence shown here is derived from an EMBL/GenBank/DDBJ whole genome shotgun (WGS) entry which is preliminary data.</text>
</comment>
<protein>
    <submittedName>
        <fullName evidence="2">Uncharacterized protein</fullName>
    </submittedName>
</protein>
<keyword evidence="3" id="KW-1185">Reference proteome</keyword>
<dbReference type="Proteomes" id="UP001549320">
    <property type="component" value="Unassembled WGS sequence"/>
</dbReference>
<dbReference type="EMBL" id="JBEPSH010000001">
    <property type="protein sequence ID" value="MET4575394.1"/>
    <property type="molecule type" value="Genomic_DNA"/>
</dbReference>
<sequence length="106" mass="12345">MSIGHRLGHNDRRPGGSHLSRYRAERYRRQRKRRLQQKPYRQGHGGWPVREGAFDECCIVWQTNAVTGDFLANAETLLTVRLERESLDDIAPTQNTRRLPCTEEPC</sequence>
<gene>
    <name evidence="2" type="ORF">ABIE13_000491</name>
</gene>